<feature type="transmembrane region" description="Helical" evidence="8">
    <location>
        <begin position="69"/>
        <end position="96"/>
    </location>
</feature>
<evidence type="ECO:0000256" key="7">
    <source>
        <dbReference type="ARBA" id="ARBA00023136"/>
    </source>
</evidence>
<keyword evidence="7 8" id="KW-0472">Membrane</keyword>
<dbReference type="GO" id="GO:0005886">
    <property type="term" value="C:plasma membrane"/>
    <property type="evidence" value="ECO:0007669"/>
    <property type="project" value="UniProtKB-SubCell"/>
</dbReference>
<comment type="subcellular location">
    <subcellularLocation>
        <location evidence="1">Cell membrane</location>
        <topology evidence="1">Multi-pass membrane protein</topology>
    </subcellularLocation>
</comment>
<dbReference type="Proteomes" id="UP000201728">
    <property type="component" value="Chromosome"/>
</dbReference>
<gene>
    <name evidence="10" type="ORF">clem_04465</name>
</gene>
<feature type="transmembrane region" description="Helical" evidence="8">
    <location>
        <begin position="108"/>
        <end position="128"/>
    </location>
</feature>
<sequence length="477" mass="55112">MDIQTKKNNFWLEHPAISLLLFVSFILFIRLVLRGSVLLLDESEQVVLAQNLLPGYPNQPPLYTWLQYFFFHVLGVNLFSLALLKCLLLFGCLYLFYLISQLHCQNNVLAWCALASWALIPSIGLDLVKDNTHSILVLFAVCLTWYWFHIYNHCSEFFWYGGFGGIIGIGLLAKFNYLLFFIIFFISSLTIQAYRKRLMHPFMLVSLIMTMIITSPYAYWLLKYSDLGFASAYKLNPSGVTYLYGLVQLFKTSLLFTAPLFVAAIFFHGSQFKQKSDLLLYRYHLLCLPILATIVILGRFSEFETRWLIPILFLCPVLYFSQLKYSPALKTKVISFFVLCAATQVLYFLILIYNSHSDHTKRKQVSLQQILEFIKADSSKRDYIVSDSYWLLGNIATTLPTKNLWLIQPTKEYLPKGRSLIVWTTPQLPYWINLFAHSSLLTEIKLLVNPETKRVIGGQAFGYIPSKELVVFSMNNS</sequence>
<dbReference type="GO" id="GO:0016763">
    <property type="term" value="F:pentosyltransferase activity"/>
    <property type="evidence" value="ECO:0007669"/>
    <property type="project" value="TreeGrafter"/>
</dbReference>
<dbReference type="OrthoDB" id="9153955at2"/>
<accession>A0A222P0U7</accession>
<reference evidence="11" key="1">
    <citation type="submission" date="2016-07" db="EMBL/GenBank/DDBJ databases">
        <authorList>
            <person name="Florea S."/>
            <person name="Webb J.S."/>
            <person name="Jaromczyk J."/>
            <person name="Schardl C.L."/>
        </authorList>
    </citation>
    <scope>NUCLEOTIDE SEQUENCE [LARGE SCALE GENOMIC DNA]</scope>
    <source>
        <strain evidence="11">CDC-D5610</strain>
    </source>
</reference>
<dbReference type="InterPro" id="IPR038731">
    <property type="entry name" value="RgtA/B/C-like"/>
</dbReference>
<organism evidence="10 11">
    <name type="scientific">Legionella clemsonensis</name>
    <dbReference type="NCBI Taxonomy" id="1867846"/>
    <lineage>
        <taxon>Bacteria</taxon>
        <taxon>Pseudomonadati</taxon>
        <taxon>Pseudomonadota</taxon>
        <taxon>Gammaproteobacteria</taxon>
        <taxon>Legionellales</taxon>
        <taxon>Legionellaceae</taxon>
        <taxon>Legionella</taxon>
    </lineage>
</organism>
<dbReference type="GO" id="GO:0009103">
    <property type="term" value="P:lipopolysaccharide biosynthetic process"/>
    <property type="evidence" value="ECO:0007669"/>
    <property type="project" value="UniProtKB-ARBA"/>
</dbReference>
<evidence type="ECO:0000313" key="11">
    <source>
        <dbReference type="Proteomes" id="UP000201728"/>
    </source>
</evidence>
<dbReference type="AlphaFoldDB" id="A0A222P0U7"/>
<dbReference type="InterPro" id="IPR050297">
    <property type="entry name" value="LipidA_mod_glycosyltrf_83"/>
</dbReference>
<feature type="transmembrane region" description="Helical" evidence="8">
    <location>
        <begin position="333"/>
        <end position="353"/>
    </location>
</feature>
<dbReference type="PANTHER" id="PTHR33908">
    <property type="entry name" value="MANNOSYLTRANSFERASE YKCB-RELATED"/>
    <property type="match status" value="1"/>
</dbReference>
<keyword evidence="3" id="KW-0328">Glycosyltransferase</keyword>
<evidence type="ECO:0000256" key="8">
    <source>
        <dbReference type="SAM" id="Phobius"/>
    </source>
</evidence>
<keyword evidence="5 8" id="KW-0812">Transmembrane</keyword>
<evidence type="ECO:0000256" key="1">
    <source>
        <dbReference type="ARBA" id="ARBA00004651"/>
    </source>
</evidence>
<dbReference type="PANTHER" id="PTHR33908:SF11">
    <property type="entry name" value="MEMBRANE PROTEIN"/>
    <property type="match status" value="1"/>
</dbReference>
<feature type="transmembrane region" description="Helical" evidence="8">
    <location>
        <begin position="157"/>
        <end position="186"/>
    </location>
</feature>
<feature type="transmembrane region" description="Helical" evidence="8">
    <location>
        <begin position="135"/>
        <end position="151"/>
    </location>
</feature>
<keyword evidence="11" id="KW-1185">Reference proteome</keyword>
<evidence type="ECO:0000256" key="2">
    <source>
        <dbReference type="ARBA" id="ARBA00022475"/>
    </source>
</evidence>
<evidence type="ECO:0000256" key="5">
    <source>
        <dbReference type="ARBA" id="ARBA00022692"/>
    </source>
</evidence>
<feature type="transmembrane region" description="Helical" evidence="8">
    <location>
        <begin position="16"/>
        <end position="33"/>
    </location>
</feature>
<keyword evidence="4" id="KW-0808">Transferase</keyword>
<keyword evidence="6 8" id="KW-1133">Transmembrane helix</keyword>
<evidence type="ECO:0000256" key="6">
    <source>
        <dbReference type="ARBA" id="ARBA00022989"/>
    </source>
</evidence>
<feature type="transmembrane region" description="Helical" evidence="8">
    <location>
        <begin position="279"/>
        <end position="299"/>
    </location>
</feature>
<dbReference type="EMBL" id="CP016397">
    <property type="protein sequence ID" value="ASQ45451.1"/>
    <property type="molecule type" value="Genomic_DNA"/>
</dbReference>
<evidence type="ECO:0000313" key="10">
    <source>
        <dbReference type="EMBL" id="ASQ45451.1"/>
    </source>
</evidence>
<feature type="transmembrane region" description="Helical" evidence="8">
    <location>
        <begin position="198"/>
        <end position="222"/>
    </location>
</feature>
<dbReference type="Pfam" id="PF13231">
    <property type="entry name" value="PMT_2"/>
    <property type="match status" value="1"/>
</dbReference>
<evidence type="ECO:0000256" key="3">
    <source>
        <dbReference type="ARBA" id="ARBA00022676"/>
    </source>
</evidence>
<feature type="domain" description="Glycosyltransferase RgtA/B/C/D-like" evidence="9">
    <location>
        <begin position="59"/>
        <end position="220"/>
    </location>
</feature>
<dbReference type="KEGG" id="lcd:clem_04465"/>
<name>A0A222P0U7_9GAMM</name>
<protein>
    <recommendedName>
        <fullName evidence="9">Glycosyltransferase RgtA/B/C/D-like domain-containing protein</fullName>
    </recommendedName>
</protein>
<dbReference type="RefSeq" id="WP_094090503.1">
    <property type="nucleotide sequence ID" value="NZ_CP016397.1"/>
</dbReference>
<evidence type="ECO:0000256" key="4">
    <source>
        <dbReference type="ARBA" id="ARBA00022679"/>
    </source>
</evidence>
<evidence type="ECO:0000259" key="9">
    <source>
        <dbReference type="Pfam" id="PF13231"/>
    </source>
</evidence>
<keyword evidence="2" id="KW-1003">Cell membrane</keyword>
<proteinExistence type="predicted"/>
<feature type="transmembrane region" description="Helical" evidence="8">
    <location>
        <begin position="305"/>
        <end position="321"/>
    </location>
</feature>
<feature type="transmembrane region" description="Helical" evidence="8">
    <location>
        <begin position="242"/>
        <end position="267"/>
    </location>
</feature>